<feature type="domain" description="Glycosyl hydrolase family 13 catalytic" evidence="4">
    <location>
        <begin position="10"/>
        <end position="400"/>
    </location>
</feature>
<evidence type="ECO:0000313" key="6">
    <source>
        <dbReference type="Proteomes" id="UP000178114"/>
    </source>
</evidence>
<proteinExistence type="inferred from homology"/>
<dbReference type="GO" id="GO:0005975">
    <property type="term" value="P:carbohydrate metabolic process"/>
    <property type="evidence" value="ECO:0007669"/>
    <property type="project" value="InterPro"/>
</dbReference>
<dbReference type="EC" id="3.2.1.1" evidence="3"/>
<dbReference type="PANTHER" id="PTHR10357:SF219">
    <property type="entry name" value="MALTOSE ALPHA-D-GLUCOSYLTRANSFERASE"/>
    <property type="match status" value="1"/>
</dbReference>
<dbReference type="InterPro" id="IPR006047">
    <property type="entry name" value="GH13_cat_dom"/>
</dbReference>
<comment type="similarity">
    <text evidence="1 2">Belongs to the glycosyl hydrolase 13 family.</text>
</comment>
<dbReference type="Gene3D" id="3.90.400.10">
    <property type="entry name" value="Oligo-1,6-glucosidase, Domain 2"/>
    <property type="match status" value="1"/>
</dbReference>
<dbReference type="PRINTS" id="PR00110">
    <property type="entry name" value="ALPHAAMYLASE"/>
</dbReference>
<keyword evidence="3" id="KW-0119">Carbohydrate metabolism</keyword>
<dbReference type="AlphaFoldDB" id="A0A1F5X1W9"/>
<dbReference type="InterPro" id="IPR017853">
    <property type="entry name" value="GH"/>
</dbReference>
<evidence type="ECO:0000313" key="5">
    <source>
        <dbReference type="EMBL" id="OGF81898.1"/>
    </source>
</evidence>
<dbReference type="STRING" id="1798351.A2930_00280"/>
<keyword evidence="3" id="KW-0378">Hydrolase</keyword>
<dbReference type="PANTHER" id="PTHR10357">
    <property type="entry name" value="ALPHA-AMYLASE FAMILY MEMBER"/>
    <property type="match status" value="1"/>
</dbReference>
<organism evidence="5 6">
    <name type="scientific">Candidatus Giovannonibacteria bacterium RIFCSPLOWO2_01_FULL_45_34</name>
    <dbReference type="NCBI Taxonomy" id="1798351"/>
    <lineage>
        <taxon>Bacteria</taxon>
        <taxon>Candidatus Giovannoniibacteriota</taxon>
    </lineage>
</organism>
<evidence type="ECO:0000256" key="2">
    <source>
        <dbReference type="RuleBase" id="RU003615"/>
    </source>
</evidence>
<reference evidence="5 6" key="1">
    <citation type="journal article" date="2016" name="Nat. Commun.">
        <title>Thousands of microbial genomes shed light on interconnected biogeochemical processes in an aquifer system.</title>
        <authorList>
            <person name="Anantharaman K."/>
            <person name="Brown C.T."/>
            <person name="Hug L.A."/>
            <person name="Sharon I."/>
            <person name="Castelle C.J."/>
            <person name="Probst A.J."/>
            <person name="Thomas B.C."/>
            <person name="Singh A."/>
            <person name="Wilkins M.J."/>
            <person name="Karaoz U."/>
            <person name="Brodie E.L."/>
            <person name="Williams K.H."/>
            <person name="Hubbard S.S."/>
            <person name="Banfield J.F."/>
        </authorList>
    </citation>
    <scope>NUCLEOTIDE SEQUENCE [LARGE SCALE GENOMIC DNA]</scope>
</reference>
<evidence type="ECO:0000259" key="4">
    <source>
        <dbReference type="SMART" id="SM00642"/>
    </source>
</evidence>
<protein>
    <recommendedName>
        <fullName evidence="3">Alpha-amylase</fullName>
        <ecNumber evidence="3">3.2.1.1</ecNumber>
    </recommendedName>
</protein>
<dbReference type="Gene3D" id="3.20.20.80">
    <property type="entry name" value="Glycosidases"/>
    <property type="match status" value="1"/>
</dbReference>
<dbReference type="EMBL" id="MFID01000002">
    <property type="protein sequence ID" value="OGF81898.1"/>
    <property type="molecule type" value="Genomic_DNA"/>
</dbReference>
<dbReference type="GO" id="GO:0043169">
    <property type="term" value="F:cation binding"/>
    <property type="evidence" value="ECO:0007669"/>
    <property type="project" value="InterPro"/>
</dbReference>
<name>A0A1F5X1W9_9BACT</name>
<evidence type="ECO:0000256" key="1">
    <source>
        <dbReference type="ARBA" id="ARBA00008061"/>
    </source>
</evidence>
<evidence type="ECO:0000256" key="3">
    <source>
        <dbReference type="RuleBase" id="RU361134"/>
    </source>
</evidence>
<comment type="caution">
    <text evidence="5">The sequence shown here is derived from an EMBL/GenBank/DDBJ whole genome shotgun (WGS) entry which is preliminary data.</text>
</comment>
<sequence>MWWKEAVIYELYVDKFAGNFAGLCDKLDYLKDLGINCLHILPHYPSPMIDDGYDVSDYKGVRQELGTLEDFKKMTSRAHAMGIRIIVDLVLNHASTEHPLFIEASNKESNVREMFLWSDTGSEYSLAKNVFAEKKPKNWVWNEQAQSYYFSEFCPEQADFNWKNPAVFDFFIDIMDFWVDMGADGFRLDAASHIVKKEGTNCKGLPETHAILMKLRKHIDKSYSDVILLAEVHDGIMKMKEYFNQGAECHLTYNFYLTERIFRSLVRDDRSLFNSALKECEEIPQNSAWANFLRSHDEISLSWLTDDERKEVIAGFDQQRKYRFESYTAMRLASMFGGDKEKILEAFRMLFEAPGAHIIYYGDEIGMENEEISEGEDMRRVVRGKFDWAKAEAEKANPSSLYSGIRAIIASGK</sequence>
<dbReference type="Pfam" id="PF00128">
    <property type="entry name" value="Alpha-amylase"/>
    <property type="match status" value="1"/>
</dbReference>
<keyword evidence="3" id="KW-0326">Glycosidase</keyword>
<gene>
    <name evidence="5" type="ORF">A2930_00280</name>
</gene>
<dbReference type="InterPro" id="IPR045857">
    <property type="entry name" value="O16G_dom_2"/>
</dbReference>
<dbReference type="GO" id="GO:0004556">
    <property type="term" value="F:alpha-amylase activity"/>
    <property type="evidence" value="ECO:0007669"/>
    <property type="project" value="UniProtKB-UniRule"/>
</dbReference>
<dbReference type="SMART" id="SM00642">
    <property type="entry name" value="Aamy"/>
    <property type="match status" value="1"/>
</dbReference>
<comment type="catalytic activity">
    <reaction evidence="3">
        <text>Endohydrolysis of (1-&gt;4)-alpha-D-glucosidic linkages in polysaccharides containing three or more (1-&gt;4)-alpha-linked D-glucose units.</text>
        <dbReference type="EC" id="3.2.1.1"/>
    </reaction>
</comment>
<dbReference type="SUPFAM" id="SSF51445">
    <property type="entry name" value="(Trans)glycosidases"/>
    <property type="match status" value="1"/>
</dbReference>
<dbReference type="InterPro" id="IPR006046">
    <property type="entry name" value="Alpha_amylase"/>
</dbReference>
<accession>A0A1F5X1W9</accession>
<dbReference type="Proteomes" id="UP000178114">
    <property type="component" value="Unassembled WGS sequence"/>
</dbReference>